<comment type="caution">
    <text evidence="9">The sequence shown here is derived from an EMBL/GenBank/DDBJ whole genome shotgun (WGS) entry which is preliminary data.</text>
</comment>
<proteinExistence type="predicted"/>
<dbReference type="InterPro" id="IPR050250">
    <property type="entry name" value="Macrolide_Exporter_MacB"/>
</dbReference>
<keyword evidence="5 6" id="KW-0472">Membrane</keyword>
<keyword evidence="2" id="KW-1003">Cell membrane</keyword>
<dbReference type="InterPro" id="IPR025857">
    <property type="entry name" value="MacB_PCD"/>
</dbReference>
<reference evidence="9 10" key="1">
    <citation type="submission" date="2018-11" db="EMBL/GenBank/DDBJ databases">
        <authorList>
            <person name="Zhou Z."/>
            <person name="Wang G."/>
        </authorList>
    </citation>
    <scope>NUCLEOTIDE SEQUENCE [LARGE SCALE GENOMIC DNA]</scope>
    <source>
        <strain evidence="9 10">KCTC42998</strain>
    </source>
</reference>
<evidence type="ECO:0000256" key="2">
    <source>
        <dbReference type="ARBA" id="ARBA00022475"/>
    </source>
</evidence>
<dbReference type="Pfam" id="PF12704">
    <property type="entry name" value="MacB_PCD"/>
    <property type="match status" value="1"/>
</dbReference>
<name>A0A3P1CDM0_9BACT</name>
<evidence type="ECO:0000256" key="6">
    <source>
        <dbReference type="SAM" id="Phobius"/>
    </source>
</evidence>
<gene>
    <name evidence="9" type="ORF">EHT87_23385</name>
</gene>
<evidence type="ECO:0000256" key="1">
    <source>
        <dbReference type="ARBA" id="ARBA00004651"/>
    </source>
</evidence>
<keyword evidence="3 6" id="KW-0812">Transmembrane</keyword>
<dbReference type="InterPro" id="IPR003838">
    <property type="entry name" value="ABC3_permease_C"/>
</dbReference>
<feature type="transmembrane region" description="Helical" evidence="6">
    <location>
        <begin position="662"/>
        <end position="686"/>
    </location>
</feature>
<feature type="transmembrane region" description="Helical" evidence="6">
    <location>
        <begin position="21"/>
        <end position="41"/>
    </location>
</feature>
<dbReference type="Pfam" id="PF02687">
    <property type="entry name" value="FtsX"/>
    <property type="match status" value="2"/>
</dbReference>
<dbReference type="Proteomes" id="UP000274271">
    <property type="component" value="Unassembled WGS sequence"/>
</dbReference>
<dbReference type="AlphaFoldDB" id="A0A3P1CDM0"/>
<evidence type="ECO:0000256" key="5">
    <source>
        <dbReference type="ARBA" id="ARBA00023136"/>
    </source>
</evidence>
<dbReference type="RefSeq" id="WP_124909100.1">
    <property type="nucleotide sequence ID" value="NZ_RQJP01000005.1"/>
</dbReference>
<protein>
    <submittedName>
        <fullName evidence="9">FtsX-like permease family protein</fullName>
    </submittedName>
</protein>
<feature type="transmembrane region" description="Helical" evidence="6">
    <location>
        <begin position="753"/>
        <end position="775"/>
    </location>
</feature>
<dbReference type="PANTHER" id="PTHR30572:SF18">
    <property type="entry name" value="ABC-TYPE MACROLIDE FAMILY EXPORT SYSTEM PERMEASE COMPONENT 2"/>
    <property type="match status" value="1"/>
</dbReference>
<accession>A0A3P1CDM0</accession>
<feature type="transmembrane region" description="Helical" evidence="6">
    <location>
        <begin position="721"/>
        <end position="741"/>
    </location>
</feature>
<feature type="domain" description="MacB-like periplasmic core" evidence="8">
    <location>
        <begin position="20"/>
        <end position="186"/>
    </location>
</feature>
<dbReference type="PANTHER" id="PTHR30572">
    <property type="entry name" value="MEMBRANE COMPONENT OF TRANSPORTER-RELATED"/>
    <property type="match status" value="1"/>
</dbReference>
<feature type="transmembrane region" description="Helical" evidence="6">
    <location>
        <begin position="331"/>
        <end position="352"/>
    </location>
</feature>
<feature type="domain" description="ABC3 transporter permease C-terminal" evidence="7">
    <location>
        <begin position="286"/>
        <end position="397"/>
    </location>
</feature>
<evidence type="ECO:0000256" key="4">
    <source>
        <dbReference type="ARBA" id="ARBA00022989"/>
    </source>
</evidence>
<evidence type="ECO:0000259" key="7">
    <source>
        <dbReference type="Pfam" id="PF02687"/>
    </source>
</evidence>
<dbReference type="GO" id="GO:0022857">
    <property type="term" value="F:transmembrane transporter activity"/>
    <property type="evidence" value="ECO:0007669"/>
    <property type="project" value="TreeGrafter"/>
</dbReference>
<evidence type="ECO:0000313" key="9">
    <source>
        <dbReference type="EMBL" id="RRB11431.1"/>
    </source>
</evidence>
<dbReference type="OrthoDB" id="5933722at2"/>
<feature type="transmembrane region" description="Helical" evidence="6">
    <location>
        <begin position="426"/>
        <end position="445"/>
    </location>
</feature>
<feature type="transmembrane region" description="Helical" evidence="6">
    <location>
        <begin position="372"/>
        <end position="395"/>
    </location>
</feature>
<feature type="transmembrane region" description="Helical" evidence="6">
    <location>
        <begin position="280"/>
        <end position="300"/>
    </location>
</feature>
<keyword evidence="10" id="KW-1185">Reference proteome</keyword>
<evidence type="ECO:0000259" key="8">
    <source>
        <dbReference type="Pfam" id="PF12704"/>
    </source>
</evidence>
<dbReference type="EMBL" id="RQJP01000005">
    <property type="protein sequence ID" value="RRB11431.1"/>
    <property type="molecule type" value="Genomic_DNA"/>
</dbReference>
<dbReference type="GO" id="GO:0005886">
    <property type="term" value="C:plasma membrane"/>
    <property type="evidence" value="ECO:0007669"/>
    <property type="project" value="UniProtKB-SubCell"/>
</dbReference>
<feature type="domain" description="ABC3 transporter permease C-terminal" evidence="7">
    <location>
        <begin position="669"/>
        <end position="782"/>
    </location>
</feature>
<evidence type="ECO:0000313" key="10">
    <source>
        <dbReference type="Proteomes" id="UP000274271"/>
    </source>
</evidence>
<sequence>MLSNYLKIALRNLWRNKLYTGLNVGGLAIGLAACLLMALYVDHEFSYDGFHTNADRIVRITTDMKTPESVLSIASSPVPLAEALKRDYPEVETAVRLLPASAVVRHQDKVFKEPDVYFADNNVFSVFSHPFLAGNPASALANPNSAVLTERLAKTYFGKTDVLGKTLEFNKQLYQITGVMADAPSNTDLPVSALLSKVFTGSRSWVEDDFPCYTYVLFRDWPNLPVFSRKLTQLANRYANPELKKMGAEGYSISFPMEVLKDVHYSQGKMADTPKGNKQYGYLFAFLSVFVLTIAVLNYINLLTAKATERAKEVGIRKANGAQRGQLIRQFLFESLLLSGFSVSIAVVLVYASSPFFNELLQIRLSIVLSEAVLLTGFTWLLITLAGGLYPAFVLSNYRPVEVLKGRGPVFRIGSYGKGAWFRKSVIVFQFILAVGMITGVLVIYRQMTFLQTKDLGFTKDRILSVYLPDDSTARVAATAFATSLKNRSEVGAVTVGSGLQPSGLMPMASTNIVTNGRKREIMSNYLFVDDQFLPLLNMKLKTGRNLSSQSKADRSGGFIVNEAFVKMAGWKDGIGQTIGGFNYKGEVVGVVKNFHYRSLHNLIEPLVLVYNTFPASTVMLHLKGGQLPVVRAIWQKHYPLYPFDYAFLDQSFEAQYQKDRVLATVFNGFATLTILVSCLGLFGFITFTTGQRTKEIGIRKILGASVVNVVLLLSKDFLKLVIIAFFIAAPVAWYALDRWLQDFAYRVGLEGWIFAAAGGLVILIAVLTVSFQSIQAALMNPVQSLKSE</sequence>
<dbReference type="PROSITE" id="PS51257">
    <property type="entry name" value="PROKAR_LIPOPROTEIN"/>
    <property type="match status" value="1"/>
</dbReference>
<keyword evidence="4 6" id="KW-1133">Transmembrane helix</keyword>
<organism evidence="9 10">
    <name type="scientific">Larkinella knui</name>
    <dbReference type="NCBI Taxonomy" id="2025310"/>
    <lineage>
        <taxon>Bacteria</taxon>
        <taxon>Pseudomonadati</taxon>
        <taxon>Bacteroidota</taxon>
        <taxon>Cytophagia</taxon>
        <taxon>Cytophagales</taxon>
        <taxon>Spirosomataceae</taxon>
        <taxon>Larkinella</taxon>
    </lineage>
</organism>
<comment type="subcellular location">
    <subcellularLocation>
        <location evidence="1">Cell membrane</location>
        <topology evidence="1">Multi-pass membrane protein</topology>
    </subcellularLocation>
</comment>
<evidence type="ECO:0000256" key="3">
    <source>
        <dbReference type="ARBA" id="ARBA00022692"/>
    </source>
</evidence>